<evidence type="ECO:0000256" key="1">
    <source>
        <dbReference type="SAM" id="SignalP"/>
    </source>
</evidence>
<keyword evidence="3" id="KW-1185">Reference proteome</keyword>
<proteinExistence type="predicted"/>
<comment type="caution">
    <text evidence="2">The sequence shown here is derived from an EMBL/GenBank/DDBJ whole genome shotgun (WGS) entry which is preliminary data.</text>
</comment>
<gene>
    <name evidence="2" type="ORF">VKT23_017973</name>
</gene>
<reference evidence="2 3" key="1">
    <citation type="submission" date="2024-01" db="EMBL/GenBank/DDBJ databases">
        <title>A draft genome for the cacao thread blight pathogen Marasmiellus scandens.</title>
        <authorList>
            <person name="Baruah I.K."/>
            <person name="Leung J."/>
            <person name="Bukari Y."/>
            <person name="Amoako-Attah I."/>
            <person name="Meinhardt L.W."/>
            <person name="Bailey B.A."/>
            <person name="Cohen S.P."/>
        </authorList>
    </citation>
    <scope>NUCLEOTIDE SEQUENCE [LARGE SCALE GENOMIC DNA]</scope>
    <source>
        <strain evidence="2 3">GH-19</strain>
    </source>
</reference>
<dbReference type="Proteomes" id="UP001498398">
    <property type="component" value="Unassembled WGS sequence"/>
</dbReference>
<name>A0ABR1IUS5_9AGAR</name>
<evidence type="ECO:0000313" key="3">
    <source>
        <dbReference type="Proteomes" id="UP001498398"/>
    </source>
</evidence>
<accession>A0ABR1IUS5</accession>
<organism evidence="2 3">
    <name type="scientific">Marasmiellus scandens</name>
    <dbReference type="NCBI Taxonomy" id="2682957"/>
    <lineage>
        <taxon>Eukaryota</taxon>
        <taxon>Fungi</taxon>
        <taxon>Dikarya</taxon>
        <taxon>Basidiomycota</taxon>
        <taxon>Agaricomycotina</taxon>
        <taxon>Agaricomycetes</taxon>
        <taxon>Agaricomycetidae</taxon>
        <taxon>Agaricales</taxon>
        <taxon>Marasmiineae</taxon>
        <taxon>Omphalotaceae</taxon>
        <taxon>Marasmiellus</taxon>
    </lineage>
</organism>
<keyword evidence="1" id="KW-0732">Signal</keyword>
<evidence type="ECO:0000313" key="2">
    <source>
        <dbReference type="EMBL" id="KAK7438640.1"/>
    </source>
</evidence>
<protein>
    <submittedName>
        <fullName evidence="2">Uncharacterized protein</fullName>
    </submittedName>
</protein>
<sequence>MQLLSKVFLVAAVLSSAASYSAAQFCNTRDDCPGSDVCCGTNVNRFCIPFDQCVNIGADGFGQCAAGPSGFGGRCD</sequence>
<dbReference type="EMBL" id="JBANRG010000078">
    <property type="protein sequence ID" value="KAK7438640.1"/>
    <property type="molecule type" value="Genomic_DNA"/>
</dbReference>
<feature type="chain" id="PRO_5046655007" evidence="1">
    <location>
        <begin position="24"/>
        <end position="76"/>
    </location>
</feature>
<feature type="signal peptide" evidence="1">
    <location>
        <begin position="1"/>
        <end position="23"/>
    </location>
</feature>